<dbReference type="PANTHER" id="PTHR48228:SF2">
    <property type="entry name" value="E-CINNAMOYL-COA:R-PHENYLLACTATE COA TRANSFERASE LARGE SUBUNIT"/>
    <property type="match status" value="1"/>
</dbReference>
<sequence length="424" mass="47499">MRGLEGIKVVELTGYVAAPACPRILGEMGATVYKIEPASGDEYRTNGPAFGMQKTDIDDPAFDFASLNKNFLSVNLKTEEGMAFLHTLLADADIMLTSFRDKALKKLHLDWESVHARHPHLVWGQVRGYGEYGPEKDTKGFDATAYGARGGYLASLSQAGDQPINWPAAMGDWNTSLAITAGLLGALVRKDRTGVGDKVTVNLYHCALWSLQMMLGGTQFGDTWPKSRYDATCPTNNTYCSKDGIWFLICFGSYDLFYEHTMRAIGLDRMVGDKRYDTAEAINDGSGRNAEVVRIMEEQFLTRDWEYWEPVFKEKEIPYQRLFRPEDVLKDEEAYANDILRPLEYDAFGTKVLPTSPIRFDSLGDPVLRKSRPIGYDTARIMRAYGYTDEDIERLDGSAVICYDGPELPASALEPSFGPRSKDR</sequence>
<evidence type="ECO:0000313" key="1">
    <source>
        <dbReference type="EMBL" id="PNV67038.1"/>
    </source>
</evidence>
<dbReference type="RefSeq" id="WP_103265674.1">
    <property type="nucleotide sequence ID" value="NZ_CABMLE010000014.1"/>
</dbReference>
<dbReference type="InterPro" id="IPR050509">
    <property type="entry name" value="CoA-transferase_III"/>
</dbReference>
<dbReference type="AlphaFoldDB" id="A0A2K2U9Z9"/>
<evidence type="ECO:0000313" key="2">
    <source>
        <dbReference type="Proteomes" id="UP000236197"/>
    </source>
</evidence>
<dbReference type="InterPro" id="IPR003673">
    <property type="entry name" value="CoA-Trfase_fam_III"/>
</dbReference>
<protein>
    <submittedName>
        <fullName evidence="1">CoA transferase</fullName>
    </submittedName>
</protein>
<dbReference type="Gene3D" id="3.30.1540.10">
    <property type="entry name" value="formyl-coa transferase, domain 3"/>
    <property type="match status" value="1"/>
</dbReference>
<name>A0A2K2U9Z9_9ACTN</name>
<proteinExistence type="predicted"/>
<reference evidence="2" key="1">
    <citation type="submission" date="2018-01" db="EMBL/GenBank/DDBJ databases">
        <title>Rubneribacter badeniensis gen. nov., sp. nov., and Colonibacter rubneri, gen. nov., sp. nov., WGS of new members of the Eggerthellaceae.</title>
        <authorList>
            <person name="Danylec N."/>
            <person name="Stoll D.A."/>
            <person name="Doetsch A."/>
            <person name="Kulling S.E."/>
            <person name="Huch M."/>
        </authorList>
    </citation>
    <scope>NUCLEOTIDE SEQUENCE [LARGE SCALE GENOMIC DNA]</scope>
    <source>
        <strain evidence="2">ResAG-96</strain>
    </source>
</reference>
<dbReference type="Pfam" id="PF02515">
    <property type="entry name" value="CoA_transf_3"/>
    <property type="match status" value="1"/>
</dbReference>
<dbReference type="PANTHER" id="PTHR48228">
    <property type="entry name" value="SUCCINYL-COA--D-CITRAMALATE COA-TRANSFERASE"/>
    <property type="match status" value="1"/>
</dbReference>
<dbReference type="EMBL" id="PPEK01000014">
    <property type="protein sequence ID" value="PNV67038.1"/>
    <property type="molecule type" value="Genomic_DNA"/>
</dbReference>
<gene>
    <name evidence="1" type="ORF">C2L71_10315</name>
</gene>
<dbReference type="Proteomes" id="UP000236197">
    <property type="component" value="Unassembled WGS sequence"/>
</dbReference>
<keyword evidence="1" id="KW-0808">Transferase</keyword>
<dbReference type="InterPro" id="IPR023606">
    <property type="entry name" value="CoA-Trfase_III_dom_1_sf"/>
</dbReference>
<organism evidence="1 2">
    <name type="scientific">Enteroscipio rubneri</name>
    <dbReference type="NCBI Taxonomy" id="2070686"/>
    <lineage>
        <taxon>Bacteria</taxon>
        <taxon>Bacillati</taxon>
        <taxon>Actinomycetota</taxon>
        <taxon>Coriobacteriia</taxon>
        <taxon>Eggerthellales</taxon>
        <taxon>Eggerthellaceae</taxon>
        <taxon>Enteroscipio</taxon>
    </lineage>
</organism>
<comment type="caution">
    <text evidence="1">The sequence shown here is derived from an EMBL/GenBank/DDBJ whole genome shotgun (WGS) entry which is preliminary data.</text>
</comment>
<keyword evidence="2" id="KW-1185">Reference proteome</keyword>
<dbReference type="OrthoDB" id="9797653at2"/>
<accession>A0A2K2U9Z9</accession>
<dbReference type="SUPFAM" id="SSF89796">
    <property type="entry name" value="CoA-transferase family III (CaiB/BaiF)"/>
    <property type="match status" value="1"/>
</dbReference>
<dbReference type="GO" id="GO:0016740">
    <property type="term" value="F:transferase activity"/>
    <property type="evidence" value="ECO:0007669"/>
    <property type="project" value="UniProtKB-KW"/>
</dbReference>
<dbReference type="InterPro" id="IPR044855">
    <property type="entry name" value="CoA-Trfase_III_dom3_sf"/>
</dbReference>
<dbReference type="Gene3D" id="3.40.50.10540">
    <property type="entry name" value="Crotonobetainyl-coa:carnitine coa-transferase, domain 1"/>
    <property type="match status" value="1"/>
</dbReference>